<dbReference type="Proteomes" id="UP001060085">
    <property type="component" value="Linkage Group LG02"/>
</dbReference>
<evidence type="ECO:0000313" key="2">
    <source>
        <dbReference type="Proteomes" id="UP001060085"/>
    </source>
</evidence>
<organism evidence="1 2">
    <name type="scientific">Catharanthus roseus</name>
    <name type="common">Madagascar periwinkle</name>
    <name type="synonym">Vinca rosea</name>
    <dbReference type="NCBI Taxonomy" id="4058"/>
    <lineage>
        <taxon>Eukaryota</taxon>
        <taxon>Viridiplantae</taxon>
        <taxon>Streptophyta</taxon>
        <taxon>Embryophyta</taxon>
        <taxon>Tracheophyta</taxon>
        <taxon>Spermatophyta</taxon>
        <taxon>Magnoliopsida</taxon>
        <taxon>eudicotyledons</taxon>
        <taxon>Gunneridae</taxon>
        <taxon>Pentapetalae</taxon>
        <taxon>asterids</taxon>
        <taxon>lamiids</taxon>
        <taxon>Gentianales</taxon>
        <taxon>Apocynaceae</taxon>
        <taxon>Rauvolfioideae</taxon>
        <taxon>Vinceae</taxon>
        <taxon>Catharanthinae</taxon>
        <taxon>Catharanthus</taxon>
    </lineage>
</organism>
<gene>
    <name evidence="1" type="ORF">M9H77_07705</name>
</gene>
<keyword evidence="2" id="KW-1185">Reference proteome</keyword>
<accession>A0ACC0BVW1</accession>
<comment type="caution">
    <text evidence="1">The sequence shown here is derived from an EMBL/GenBank/DDBJ whole genome shotgun (WGS) entry which is preliminary data.</text>
</comment>
<evidence type="ECO:0000313" key="1">
    <source>
        <dbReference type="EMBL" id="KAI5676755.1"/>
    </source>
</evidence>
<protein>
    <submittedName>
        <fullName evidence="1">Uncharacterized protein</fullName>
    </submittedName>
</protein>
<dbReference type="EMBL" id="CM044702">
    <property type="protein sequence ID" value="KAI5676755.1"/>
    <property type="molecule type" value="Genomic_DNA"/>
</dbReference>
<sequence length="153" mass="18013">MSKRSIEKEKCIAINEKDRGEKERLDEGLSGLDSTPTLTKESEKDECTKEKEHELEQSDSIKENECYIEKQESIEEEQKEKEVVTLRVRDSSCVQKFLLQNMENEGSLDYKIDKTISFFTPISYLCFEHFLKETKWYPFALNFDRVLLNILAL</sequence>
<name>A0ACC0BVW1_CATRO</name>
<reference evidence="2" key="1">
    <citation type="journal article" date="2023" name="Nat. Plants">
        <title>Single-cell RNA sequencing provides a high-resolution roadmap for understanding the multicellular compartmentation of specialized metabolism.</title>
        <authorList>
            <person name="Sun S."/>
            <person name="Shen X."/>
            <person name="Li Y."/>
            <person name="Li Y."/>
            <person name="Wang S."/>
            <person name="Li R."/>
            <person name="Zhang H."/>
            <person name="Shen G."/>
            <person name="Guo B."/>
            <person name="Wei J."/>
            <person name="Xu J."/>
            <person name="St-Pierre B."/>
            <person name="Chen S."/>
            <person name="Sun C."/>
        </authorList>
    </citation>
    <scope>NUCLEOTIDE SEQUENCE [LARGE SCALE GENOMIC DNA]</scope>
</reference>
<proteinExistence type="predicted"/>